<proteinExistence type="predicted"/>
<reference evidence="1" key="1">
    <citation type="journal article" date="2023" name="Plant J.">
        <title>The genome of the king protea, Protea cynaroides.</title>
        <authorList>
            <person name="Chang J."/>
            <person name="Duong T.A."/>
            <person name="Schoeman C."/>
            <person name="Ma X."/>
            <person name="Roodt D."/>
            <person name="Barker N."/>
            <person name="Li Z."/>
            <person name="Van de Peer Y."/>
            <person name="Mizrachi E."/>
        </authorList>
    </citation>
    <scope>NUCLEOTIDE SEQUENCE</scope>
    <source>
        <tissue evidence="1">Young leaves</tissue>
    </source>
</reference>
<accession>A0A9Q0KPR0</accession>
<dbReference type="AlphaFoldDB" id="A0A9Q0KPR0"/>
<comment type="caution">
    <text evidence="1">The sequence shown here is derived from an EMBL/GenBank/DDBJ whole genome shotgun (WGS) entry which is preliminary data.</text>
</comment>
<organism evidence="1 2">
    <name type="scientific">Protea cynaroides</name>
    <dbReference type="NCBI Taxonomy" id="273540"/>
    <lineage>
        <taxon>Eukaryota</taxon>
        <taxon>Viridiplantae</taxon>
        <taxon>Streptophyta</taxon>
        <taxon>Embryophyta</taxon>
        <taxon>Tracheophyta</taxon>
        <taxon>Spermatophyta</taxon>
        <taxon>Magnoliopsida</taxon>
        <taxon>Proteales</taxon>
        <taxon>Proteaceae</taxon>
        <taxon>Protea</taxon>
    </lineage>
</organism>
<evidence type="ECO:0000313" key="2">
    <source>
        <dbReference type="Proteomes" id="UP001141806"/>
    </source>
</evidence>
<dbReference type="EMBL" id="JAMYWD010000004">
    <property type="protein sequence ID" value="KAJ4974557.1"/>
    <property type="molecule type" value="Genomic_DNA"/>
</dbReference>
<keyword evidence="2" id="KW-1185">Reference proteome</keyword>
<protein>
    <submittedName>
        <fullName evidence="1">Uncharacterized protein</fullName>
    </submittedName>
</protein>
<dbReference type="Proteomes" id="UP001141806">
    <property type="component" value="Unassembled WGS sequence"/>
</dbReference>
<name>A0A9Q0KPR0_9MAGN</name>
<gene>
    <name evidence="1" type="ORF">NE237_007731</name>
</gene>
<evidence type="ECO:0000313" key="1">
    <source>
        <dbReference type="EMBL" id="KAJ4974557.1"/>
    </source>
</evidence>
<sequence>MVKPGDSLQTQTQVIYMATHSPLIQTQPCTLMEVTKIMNWLNGWGSVSKALVPIELELGYADNSVIQRNLKDGLLHNWNFCQNLPLSSSKQKFKNRNLKSFSVAFV</sequence>